<keyword evidence="4" id="KW-0489">Methyltransferase</keyword>
<dbReference type="AlphaFoldDB" id="A0A652YW05"/>
<dbReference type="InterPro" id="IPR036388">
    <property type="entry name" value="WH-like_DNA-bd_sf"/>
</dbReference>
<organism evidence="4">
    <name type="scientific">Nocardia globerula</name>
    <dbReference type="NCBI Taxonomy" id="1818"/>
    <lineage>
        <taxon>Bacteria</taxon>
        <taxon>Bacillati</taxon>
        <taxon>Actinomycetota</taxon>
        <taxon>Actinomycetes</taxon>
        <taxon>Mycobacteriales</taxon>
        <taxon>Nocardiaceae</taxon>
        <taxon>Nocardia</taxon>
    </lineage>
</organism>
<feature type="domain" description="Methyltransferase" evidence="2">
    <location>
        <begin position="194"/>
        <end position="315"/>
    </location>
</feature>
<dbReference type="GO" id="GO:0008168">
    <property type="term" value="F:methyltransferase activity"/>
    <property type="evidence" value="ECO:0007669"/>
    <property type="project" value="UniProtKB-KW"/>
</dbReference>
<feature type="domain" description="S-adenosylmethionine-dependent methyltransferase Rv2258c-like winged HTH" evidence="3">
    <location>
        <begin position="51"/>
        <end position="117"/>
    </location>
</feature>
<dbReference type="Pfam" id="PF13847">
    <property type="entry name" value="Methyltransf_31"/>
    <property type="match status" value="1"/>
</dbReference>
<dbReference type="GO" id="GO:0032259">
    <property type="term" value="P:methylation"/>
    <property type="evidence" value="ECO:0007669"/>
    <property type="project" value="UniProtKB-KW"/>
</dbReference>
<evidence type="ECO:0000259" key="3">
    <source>
        <dbReference type="Pfam" id="PF21320"/>
    </source>
</evidence>
<protein>
    <submittedName>
        <fullName evidence="4">Methyltransferase family protein</fullName>
    </submittedName>
</protein>
<dbReference type="InterPro" id="IPR048711">
    <property type="entry name" value="WHD_Rv2258c"/>
</dbReference>
<feature type="compositionally biased region" description="Gly residues" evidence="1">
    <location>
        <begin position="13"/>
        <end position="24"/>
    </location>
</feature>
<comment type="caution">
    <text evidence="4">The sequence shown here is derived from an EMBL/GenBank/DDBJ whole genome shotgun (WGS) entry which is preliminary data.</text>
</comment>
<keyword evidence="4" id="KW-0808">Transferase</keyword>
<dbReference type="InterPro" id="IPR029063">
    <property type="entry name" value="SAM-dependent_MTases_sf"/>
</dbReference>
<dbReference type="Gene3D" id="1.10.10.10">
    <property type="entry name" value="Winged helix-like DNA-binding domain superfamily/Winged helix DNA-binding domain"/>
    <property type="match status" value="1"/>
</dbReference>
<feature type="compositionally biased region" description="Low complexity" evidence="1">
    <location>
        <begin position="1"/>
        <end position="12"/>
    </location>
</feature>
<reference evidence="4" key="1">
    <citation type="submission" date="2019-07" db="EMBL/GenBank/DDBJ databases">
        <title>Genomic Encyclopedia of Type Strains, Phase IV (KMG-IV): sequencing the most valuable type-strain genomes for metagenomic binning, comparative biology and taxonomic classification.</title>
        <authorList>
            <person name="Goeker M."/>
        </authorList>
    </citation>
    <scope>NUCLEOTIDE SEQUENCE</scope>
    <source>
        <strain evidence="4">DSM 44596</strain>
    </source>
</reference>
<dbReference type="Gene3D" id="3.40.50.150">
    <property type="entry name" value="Vaccinia Virus protein VP39"/>
    <property type="match status" value="1"/>
</dbReference>
<dbReference type="Pfam" id="PF21320">
    <property type="entry name" value="WHD_Rv2258c"/>
    <property type="match status" value="1"/>
</dbReference>
<name>A0A652YW05_NOCGL</name>
<dbReference type="SUPFAM" id="SSF53335">
    <property type="entry name" value="S-adenosyl-L-methionine-dependent methyltransferases"/>
    <property type="match status" value="1"/>
</dbReference>
<sequence length="382" mass="40743">MATVEGVSAEGAGAEGAGAGGAGAEGVSESEALAERMFAAAIGAAELQAVYLGDRLGWYRALADFGPLTSTELADRTATVERYAREWLEQQAVAGYLDVNTDADRRYTLSAAHAAVLVDPESLLYVAPMARLFVATTTSMPRLLDAYRHGGGVTWESMGVDAREGQALLNRPMFLRQLCQEFLPIIPDLHTTLTDGAKVADLGMGEGWSSVALAIGYPKVEVHGFDVDAASVAAARRHASDYGVDDRVHFSLVDVAGQAPEQERVESGTYDAVFAFECLHDVPDPVGFLSTARSIARPGAPVIVMDERTASSFDPNAGQVEQLLYGYSLTCCLPDSLSHPGSVGTGTVMRKSTLESFALAAGFERVDVLPIEHEFLRFYRLG</sequence>
<accession>A0A652YW05</accession>
<feature type="region of interest" description="Disordered" evidence="1">
    <location>
        <begin position="1"/>
        <end position="24"/>
    </location>
</feature>
<evidence type="ECO:0000259" key="2">
    <source>
        <dbReference type="Pfam" id="PF13847"/>
    </source>
</evidence>
<dbReference type="EMBL" id="VNIQ01000001">
    <property type="protein sequence ID" value="TYQ07807.1"/>
    <property type="molecule type" value="Genomic_DNA"/>
</dbReference>
<dbReference type="InterPro" id="IPR053173">
    <property type="entry name" value="SAM-binding_MTase"/>
</dbReference>
<gene>
    <name evidence="4" type="ORF">FNL38_101172</name>
</gene>
<dbReference type="InterPro" id="IPR025714">
    <property type="entry name" value="Methyltranfer_dom"/>
</dbReference>
<dbReference type="PANTHER" id="PTHR45128:SF2">
    <property type="entry name" value="METHYLTRANSFERASE DOMAIN-CONTAINING PROTEIN"/>
    <property type="match status" value="1"/>
</dbReference>
<evidence type="ECO:0000313" key="4">
    <source>
        <dbReference type="EMBL" id="TYQ07807.1"/>
    </source>
</evidence>
<proteinExistence type="predicted"/>
<dbReference type="PANTHER" id="PTHR45128">
    <property type="entry name" value="METHYLTRANSFERASE TYPE 11"/>
    <property type="match status" value="1"/>
</dbReference>
<evidence type="ECO:0000256" key="1">
    <source>
        <dbReference type="SAM" id="MobiDB-lite"/>
    </source>
</evidence>